<protein>
    <submittedName>
        <fullName evidence="1">Uncharacterized protein</fullName>
    </submittedName>
</protein>
<dbReference type="EMBL" id="MK072133">
    <property type="protein sequence ID" value="AYV79090.1"/>
    <property type="molecule type" value="Genomic_DNA"/>
</dbReference>
<organism evidence="1">
    <name type="scientific">Faunusvirus sp</name>
    <dbReference type="NCBI Taxonomy" id="2487766"/>
    <lineage>
        <taxon>Viruses</taxon>
        <taxon>Varidnaviria</taxon>
        <taxon>Bamfordvirae</taxon>
        <taxon>Nucleocytoviricota</taxon>
        <taxon>Megaviricetes</taxon>
        <taxon>Imitervirales</taxon>
        <taxon>Mimiviridae</taxon>
    </lineage>
</organism>
<evidence type="ECO:0000313" key="1">
    <source>
        <dbReference type="EMBL" id="AYV79090.1"/>
    </source>
</evidence>
<proteinExistence type="predicted"/>
<gene>
    <name evidence="1" type="ORF">Faunusvirus2_37</name>
</gene>
<sequence length="47" mass="5565">MTTAYDHAFEFIISILPMDEISCIEYINKYNDFYEIDVGCWPPLMVL</sequence>
<name>A0A3G4ZW67_9VIRU</name>
<accession>A0A3G4ZW67</accession>
<reference evidence="1" key="1">
    <citation type="submission" date="2018-10" db="EMBL/GenBank/DDBJ databases">
        <title>Hidden diversity of soil giant viruses.</title>
        <authorList>
            <person name="Schulz F."/>
            <person name="Alteio L."/>
            <person name="Goudeau D."/>
            <person name="Ryan E.M."/>
            <person name="Malmstrom R.R."/>
            <person name="Blanchard J."/>
            <person name="Woyke T."/>
        </authorList>
    </citation>
    <scope>NUCLEOTIDE SEQUENCE</scope>
    <source>
        <strain evidence="1">FNV1</strain>
    </source>
</reference>